<gene>
    <name evidence="1" type="ORF">HMPREF1168_02896</name>
</gene>
<name>K1ITK0_AERVE</name>
<proteinExistence type="predicted"/>
<organism evidence="1 2">
    <name type="scientific">Aeromonas veronii AMC34</name>
    <dbReference type="NCBI Taxonomy" id="1073383"/>
    <lineage>
        <taxon>Bacteria</taxon>
        <taxon>Pseudomonadati</taxon>
        <taxon>Pseudomonadota</taxon>
        <taxon>Gammaproteobacteria</taxon>
        <taxon>Aeromonadales</taxon>
        <taxon>Aeromonadaceae</taxon>
        <taxon>Aeromonas</taxon>
    </lineage>
</organism>
<comment type="caution">
    <text evidence="1">The sequence shown here is derived from an EMBL/GenBank/DDBJ whole genome shotgun (WGS) entry which is preliminary data.</text>
</comment>
<accession>K1ITK0</accession>
<reference evidence="1 2" key="1">
    <citation type="submission" date="2012-06" db="EMBL/GenBank/DDBJ databases">
        <title>The Genome Sequence of Aeromonas veronii AMC34.</title>
        <authorList>
            <consortium name="The Broad Institute Genome Sequencing Platform"/>
            <person name="Earl A."/>
            <person name="Ward D."/>
            <person name="Feldgarden M."/>
            <person name="Gevers D."/>
            <person name="Graf J."/>
            <person name="Tomasi A."/>
            <person name="Horneman A."/>
            <person name="Walker B."/>
            <person name="Young S.K."/>
            <person name="Zeng Q."/>
            <person name="Gargeya S."/>
            <person name="Fitzgerald M."/>
            <person name="Haas B."/>
            <person name="Abouelleil A."/>
            <person name="Alvarado L."/>
            <person name="Arachchi H.M."/>
            <person name="Berlin A.M."/>
            <person name="Chapman S.B."/>
            <person name="Goldberg J."/>
            <person name="Griggs A."/>
            <person name="Gujja S."/>
            <person name="Hansen M."/>
            <person name="Howarth C."/>
            <person name="Imamovic A."/>
            <person name="Larimer J."/>
            <person name="McCowan C."/>
            <person name="Montmayeur A."/>
            <person name="Murphy C."/>
            <person name="Neiman D."/>
            <person name="Pearson M."/>
            <person name="Priest M."/>
            <person name="Roberts A."/>
            <person name="Saif S."/>
            <person name="Shea T."/>
            <person name="Sisk P."/>
            <person name="Sykes S."/>
            <person name="Wortman J."/>
            <person name="Nusbaum C."/>
            <person name="Birren B."/>
        </authorList>
    </citation>
    <scope>NUCLEOTIDE SEQUENCE [LARGE SCALE GENOMIC DNA]</scope>
    <source>
        <strain evidence="1 2">AMC34</strain>
    </source>
</reference>
<dbReference type="EMBL" id="AGWU01000020">
    <property type="protein sequence ID" value="EKB19122.1"/>
    <property type="molecule type" value="Genomic_DNA"/>
</dbReference>
<dbReference type="Proteomes" id="UP000006087">
    <property type="component" value="Unassembled WGS sequence"/>
</dbReference>
<protein>
    <submittedName>
        <fullName evidence="1">Uncharacterized protein</fullName>
    </submittedName>
</protein>
<dbReference type="HOGENOM" id="CLU_116591_0_0_6"/>
<dbReference type="AlphaFoldDB" id="K1ITK0"/>
<evidence type="ECO:0000313" key="2">
    <source>
        <dbReference type="Proteomes" id="UP000006087"/>
    </source>
</evidence>
<sequence>MAFKPHLLACAGHYNQLGEHSQQFATFMTYVALVQADGYKPEEFRAAIEVMPPEGFQSVLHALVQALDGAGEQREEYWINRAKPFWQNIWPKSNAFFTSKIAETLARLVIAARGEFPDALATVHAGLQPIQNTHYVIHFLHQSGLCKQFPTHALSLLNAIIAEPQWVSDELGLCLTAIVQSDPLLEENRDYQRLLGVVRIKTL</sequence>
<dbReference type="RefSeq" id="WP_005345604.1">
    <property type="nucleotide sequence ID" value="NZ_JH823256.1"/>
</dbReference>
<evidence type="ECO:0000313" key="1">
    <source>
        <dbReference type="EMBL" id="EKB19122.1"/>
    </source>
</evidence>